<keyword evidence="5" id="KW-1185">Reference proteome</keyword>
<dbReference type="Pfam" id="PF00583">
    <property type="entry name" value="Acetyltransf_1"/>
    <property type="match status" value="1"/>
</dbReference>
<evidence type="ECO:0000313" key="4">
    <source>
        <dbReference type="EMBL" id="ACZ10565.1"/>
    </source>
</evidence>
<reference evidence="4 5" key="2">
    <citation type="journal article" date="2010" name="Stand. Genomic Sci.">
        <title>Complete genome sequence of Sebaldella termitidis type strain (NCTC 11300).</title>
        <authorList>
            <person name="Harmon-Smith M."/>
            <person name="Celia L."/>
            <person name="Chertkov O."/>
            <person name="Lapidus A."/>
            <person name="Copeland A."/>
            <person name="Glavina Del Rio T."/>
            <person name="Nolan M."/>
            <person name="Lucas S."/>
            <person name="Tice H."/>
            <person name="Cheng J.F."/>
            <person name="Han C."/>
            <person name="Detter J.C."/>
            <person name="Bruce D."/>
            <person name="Goodwin L."/>
            <person name="Pitluck S."/>
            <person name="Pati A."/>
            <person name="Liolios K."/>
            <person name="Ivanova N."/>
            <person name="Mavromatis K."/>
            <person name="Mikhailova N."/>
            <person name="Chen A."/>
            <person name="Palaniappan K."/>
            <person name="Land M."/>
            <person name="Hauser L."/>
            <person name="Chang Y.J."/>
            <person name="Jeffries C.D."/>
            <person name="Brettin T."/>
            <person name="Goker M."/>
            <person name="Beck B."/>
            <person name="Bristow J."/>
            <person name="Eisen J.A."/>
            <person name="Markowitz V."/>
            <person name="Hugenholtz P."/>
            <person name="Kyrpides N.C."/>
            <person name="Klenk H.P."/>
            <person name="Chen F."/>
        </authorList>
    </citation>
    <scope>NUCLEOTIDE SEQUENCE [LARGE SCALE GENOMIC DNA]</scope>
    <source>
        <strain evidence="5">ATCC 33386 / NCTC 11300</strain>
    </source>
</reference>
<dbReference type="STRING" id="526218.Sterm_3731"/>
<proteinExistence type="predicted"/>
<dbReference type="PROSITE" id="PS51186">
    <property type="entry name" value="GNAT"/>
    <property type="match status" value="1"/>
</dbReference>
<evidence type="ECO:0000313" key="5">
    <source>
        <dbReference type="Proteomes" id="UP000000845"/>
    </source>
</evidence>
<evidence type="ECO:0000256" key="1">
    <source>
        <dbReference type="ARBA" id="ARBA00022679"/>
    </source>
</evidence>
<evidence type="ECO:0000256" key="2">
    <source>
        <dbReference type="ARBA" id="ARBA00023315"/>
    </source>
</evidence>
<accession>D1ARS9</accession>
<dbReference type="Gene3D" id="3.40.630.30">
    <property type="match status" value="1"/>
</dbReference>
<keyword evidence="2" id="KW-0012">Acyltransferase</keyword>
<sequence>MNIKIKKINSDDIKILQEISIETFTDTFGEQNSSENLKNYLEKAFNSKKLLSEIANPFSDFYLIYFDKEPAGYLKLNDGEAQSEKMDEEALEIERIYIRKKFQRNGLGKFLLNKAIDIAKNQDKKIIWLGVWENNKNAIEFYKKSGFIQSGQHSFYMGSEKQVDFIMKKKLP</sequence>
<dbReference type="HOGENOM" id="CLU_013985_18_0_0"/>
<feature type="domain" description="N-acetyltransferase" evidence="3">
    <location>
        <begin position="3"/>
        <end position="172"/>
    </location>
</feature>
<dbReference type="InterPro" id="IPR016181">
    <property type="entry name" value="Acyl_CoA_acyltransferase"/>
</dbReference>
<dbReference type="InterPro" id="IPR000182">
    <property type="entry name" value="GNAT_dom"/>
</dbReference>
<dbReference type="eggNOG" id="COG0456">
    <property type="taxonomic scope" value="Bacteria"/>
</dbReference>
<dbReference type="SUPFAM" id="SSF55729">
    <property type="entry name" value="Acyl-CoA N-acyltransferases (Nat)"/>
    <property type="match status" value="1"/>
</dbReference>
<dbReference type="AlphaFoldDB" id="D1ARS9"/>
<dbReference type="RefSeq" id="WP_012863147.1">
    <property type="nucleotide sequence ID" value="NC_013517.1"/>
</dbReference>
<keyword evidence="1" id="KW-0808">Transferase</keyword>
<name>D1ARS9_SEBTE</name>
<dbReference type="EMBL" id="CP001739">
    <property type="protein sequence ID" value="ACZ10565.1"/>
    <property type="molecule type" value="Genomic_DNA"/>
</dbReference>
<dbReference type="CDD" id="cd04301">
    <property type="entry name" value="NAT_SF"/>
    <property type="match status" value="1"/>
</dbReference>
<reference evidence="5" key="1">
    <citation type="submission" date="2009-09" db="EMBL/GenBank/DDBJ databases">
        <title>The complete chromosome of Sebaldella termitidis ATCC 33386.</title>
        <authorList>
            <consortium name="US DOE Joint Genome Institute (JGI-PGF)"/>
            <person name="Lucas S."/>
            <person name="Copeland A."/>
            <person name="Lapidus A."/>
            <person name="Glavina del Rio T."/>
            <person name="Dalin E."/>
            <person name="Tice H."/>
            <person name="Bruce D."/>
            <person name="Goodwin L."/>
            <person name="Pitluck S."/>
            <person name="Kyrpides N."/>
            <person name="Mavromatis K."/>
            <person name="Ivanova N."/>
            <person name="Mikhailova N."/>
            <person name="Sims D."/>
            <person name="Meincke L."/>
            <person name="Brettin T."/>
            <person name="Detter J.C."/>
            <person name="Han C."/>
            <person name="Larimer F."/>
            <person name="Land M."/>
            <person name="Hauser L."/>
            <person name="Markowitz V."/>
            <person name="Cheng J.F."/>
            <person name="Hugenholtz P."/>
            <person name="Woyke T."/>
            <person name="Wu D."/>
            <person name="Eisen J.A."/>
        </authorList>
    </citation>
    <scope>NUCLEOTIDE SEQUENCE [LARGE SCALE GENOMIC DNA]</scope>
    <source>
        <strain evidence="5">ATCC 33386 / NCTC 11300</strain>
    </source>
</reference>
<dbReference type="KEGG" id="str:Sterm_3731"/>
<dbReference type="PANTHER" id="PTHR43420">
    <property type="entry name" value="ACETYLTRANSFERASE"/>
    <property type="match status" value="1"/>
</dbReference>
<organism evidence="4 5">
    <name type="scientific">Sebaldella termitidis (strain ATCC 33386 / NCTC 11300)</name>
    <dbReference type="NCBI Taxonomy" id="526218"/>
    <lineage>
        <taxon>Bacteria</taxon>
        <taxon>Fusobacteriati</taxon>
        <taxon>Fusobacteriota</taxon>
        <taxon>Fusobacteriia</taxon>
        <taxon>Fusobacteriales</taxon>
        <taxon>Leptotrichiaceae</taxon>
        <taxon>Sebaldella</taxon>
    </lineage>
</organism>
<dbReference type="GO" id="GO:0016747">
    <property type="term" value="F:acyltransferase activity, transferring groups other than amino-acyl groups"/>
    <property type="evidence" value="ECO:0007669"/>
    <property type="project" value="InterPro"/>
</dbReference>
<protein>
    <submittedName>
        <fullName evidence="4">GCN5-related N-acetyltransferase</fullName>
    </submittedName>
</protein>
<gene>
    <name evidence="4" type="ordered locus">Sterm_3731</name>
</gene>
<evidence type="ECO:0000259" key="3">
    <source>
        <dbReference type="PROSITE" id="PS51186"/>
    </source>
</evidence>
<dbReference type="InterPro" id="IPR050680">
    <property type="entry name" value="YpeA/RimI_acetyltransf"/>
</dbReference>
<dbReference type="Proteomes" id="UP000000845">
    <property type="component" value="Chromosome"/>
</dbReference>